<name>A0A4R2GI70_9BACT</name>
<organism evidence="3 4">
    <name type="scientific">Natronoflexus pectinivorans</name>
    <dbReference type="NCBI Taxonomy" id="682526"/>
    <lineage>
        <taxon>Bacteria</taxon>
        <taxon>Pseudomonadati</taxon>
        <taxon>Bacteroidota</taxon>
        <taxon>Bacteroidia</taxon>
        <taxon>Marinilabiliales</taxon>
        <taxon>Marinilabiliaceae</taxon>
        <taxon>Natronoflexus</taxon>
    </lineage>
</organism>
<evidence type="ECO:0000256" key="2">
    <source>
        <dbReference type="SAM" id="SignalP"/>
    </source>
</evidence>
<protein>
    <submittedName>
        <fullName evidence="3">TonB-dependent receptor-like protein</fullName>
    </submittedName>
</protein>
<gene>
    <name evidence="3" type="ORF">EV194_10539</name>
</gene>
<sequence>MKKVLFLIFFAAISANTFSQTITQTIRGQVFDQSTQEPLPFCTVFIEDSDPVVGTTTNDHGAFELLNVPVGRRILRVSMVGYESYIVNDLIVSSGREVNLQINLRPTSSELAEVVVTTRKDNPQNSMVTLSGRQFTVEETERYAGGLNDPARLASSFAGVATPSVGSNGISVRGNNPNGLLWQIEGVEVPNPNHFANLSVVGGGMLTAISNQIMGNSDFYTGAFPAEYGNASSGVFDIHLRTGNSKRREYTLQAGILGVDFATEGPFIKGEEASYIMNYRYSTMALVSPLLPDNAGVLKYQDLAFKSVFPTQNSGTFTFWGIGAFDGVDMVAADSVDWKADFDRENSSTSLYLYATGLSHQLRLGSRTFVRSAISTSGDGLSHSETRLGFIDLQENPYSKVKNHSGRVSLQSRIQHHFSDKHVNRTGFRYSYIYYNVGIEKALAEGTSPVPFADGKGETGLFQVYTQSTYRILPDLELNMGINTQLLLLNNSFSVEPRVGIKYHLNENQNLAMAYGVHSRVEQLPLYFVVIDGEQPNKDLDLMRNQHFILSWNMRLSPYLRLQIEPYYQRLTNIPVSPDGYLASVNFMEEIFFNDHLVNKGIGRNLGIDFTFEQFLNRGFYYLFTTSLFDSKYKTPDGVERNTRFNRNYVINFLTGKEWVVGQDNNNLLSAGIRLNYMGGLRKEPVNMEESLLAGEVIYGETYGNLAFDKQHSDMPIISVSLSYRKNRPRYSSVWSLQILNMLAAKEFNSHYYHLKDETIESRYEGIMIPNISYRIEF</sequence>
<dbReference type="PANTHER" id="PTHR30069:SF29">
    <property type="entry name" value="HEMOGLOBIN AND HEMOGLOBIN-HAPTOGLOBIN-BINDING PROTEIN 1-RELATED"/>
    <property type="match status" value="1"/>
</dbReference>
<accession>A0A4R2GI70</accession>
<reference evidence="3 4" key="1">
    <citation type="submission" date="2019-03" db="EMBL/GenBank/DDBJ databases">
        <title>Genomic Encyclopedia of Type Strains, Phase IV (KMG-IV): sequencing the most valuable type-strain genomes for metagenomic binning, comparative biology and taxonomic classification.</title>
        <authorList>
            <person name="Goeker M."/>
        </authorList>
    </citation>
    <scope>NUCLEOTIDE SEQUENCE [LARGE SCALE GENOMIC DNA]</scope>
    <source>
        <strain evidence="3 4">DSM 24179</strain>
    </source>
</reference>
<dbReference type="PANTHER" id="PTHR30069">
    <property type="entry name" value="TONB-DEPENDENT OUTER MEMBRANE RECEPTOR"/>
    <property type="match status" value="1"/>
</dbReference>
<dbReference type="Gene3D" id="2.170.130.10">
    <property type="entry name" value="TonB-dependent receptor, plug domain"/>
    <property type="match status" value="1"/>
</dbReference>
<dbReference type="EMBL" id="SLWK01000005">
    <property type="protein sequence ID" value="TCO08237.1"/>
    <property type="molecule type" value="Genomic_DNA"/>
</dbReference>
<dbReference type="GO" id="GO:0044718">
    <property type="term" value="P:siderophore transmembrane transport"/>
    <property type="evidence" value="ECO:0007669"/>
    <property type="project" value="TreeGrafter"/>
</dbReference>
<dbReference type="AlphaFoldDB" id="A0A4R2GI70"/>
<dbReference type="RefSeq" id="WP_132433548.1">
    <property type="nucleotide sequence ID" value="NZ_SLWK01000005.1"/>
</dbReference>
<evidence type="ECO:0000313" key="4">
    <source>
        <dbReference type="Proteomes" id="UP000295221"/>
    </source>
</evidence>
<dbReference type="InterPro" id="IPR039426">
    <property type="entry name" value="TonB-dep_rcpt-like"/>
</dbReference>
<comment type="caution">
    <text evidence="3">The sequence shown here is derived from an EMBL/GenBank/DDBJ whole genome shotgun (WGS) entry which is preliminary data.</text>
</comment>
<keyword evidence="3" id="KW-0675">Receptor</keyword>
<dbReference type="SUPFAM" id="SSF56935">
    <property type="entry name" value="Porins"/>
    <property type="match status" value="1"/>
</dbReference>
<dbReference type="SUPFAM" id="SSF49464">
    <property type="entry name" value="Carboxypeptidase regulatory domain-like"/>
    <property type="match status" value="1"/>
</dbReference>
<dbReference type="Gene3D" id="2.60.40.1120">
    <property type="entry name" value="Carboxypeptidase-like, regulatory domain"/>
    <property type="match status" value="1"/>
</dbReference>
<keyword evidence="4" id="KW-1185">Reference proteome</keyword>
<feature type="chain" id="PRO_5020639711" evidence="2">
    <location>
        <begin position="20"/>
        <end position="778"/>
    </location>
</feature>
<dbReference type="Pfam" id="PF13715">
    <property type="entry name" value="CarbopepD_reg_2"/>
    <property type="match status" value="1"/>
</dbReference>
<proteinExistence type="predicted"/>
<keyword evidence="1 2" id="KW-0732">Signal</keyword>
<dbReference type="Proteomes" id="UP000295221">
    <property type="component" value="Unassembled WGS sequence"/>
</dbReference>
<feature type="signal peptide" evidence="2">
    <location>
        <begin position="1"/>
        <end position="19"/>
    </location>
</feature>
<evidence type="ECO:0000256" key="1">
    <source>
        <dbReference type="ARBA" id="ARBA00022729"/>
    </source>
</evidence>
<dbReference type="InterPro" id="IPR037066">
    <property type="entry name" value="Plug_dom_sf"/>
</dbReference>
<dbReference type="GO" id="GO:0009279">
    <property type="term" value="C:cell outer membrane"/>
    <property type="evidence" value="ECO:0007669"/>
    <property type="project" value="TreeGrafter"/>
</dbReference>
<dbReference type="OrthoDB" id="1096764at2"/>
<dbReference type="GO" id="GO:0015344">
    <property type="term" value="F:siderophore uptake transmembrane transporter activity"/>
    <property type="evidence" value="ECO:0007669"/>
    <property type="project" value="TreeGrafter"/>
</dbReference>
<evidence type="ECO:0000313" key="3">
    <source>
        <dbReference type="EMBL" id="TCO08237.1"/>
    </source>
</evidence>
<dbReference type="InterPro" id="IPR008969">
    <property type="entry name" value="CarboxyPept-like_regulatory"/>
</dbReference>